<evidence type="ECO:0000313" key="1">
    <source>
        <dbReference type="EMBL" id="SEQ81516.1"/>
    </source>
</evidence>
<gene>
    <name evidence="1" type="ORF">SAMN05216522_10712</name>
</gene>
<dbReference type="AlphaFoldDB" id="A0A1H9J425"/>
<keyword evidence="2" id="KW-1185">Reference proteome</keyword>
<accession>A0A1H9J425</accession>
<dbReference type="RefSeq" id="WP_092676022.1">
    <property type="nucleotide sequence ID" value="NZ_FOGC01000007.1"/>
</dbReference>
<dbReference type="STRING" id="988801.SAMN05216522_10712"/>
<proteinExistence type="predicted"/>
<sequence length="98" mass="11134">MSYNKALWAGIAFSISTLVVGCAKQQIGGFTEIDHDKVAHTYQFRYQPHQLDRAALNAYITQRCVQQGFDKVDPLPEEAGTLPGYTTRWFQCNYEVKS</sequence>
<reference evidence="2" key="1">
    <citation type="submission" date="2016-10" db="EMBL/GenBank/DDBJ databases">
        <authorList>
            <person name="Varghese N."/>
            <person name="Submissions S."/>
        </authorList>
    </citation>
    <scope>NUCLEOTIDE SEQUENCE [LARGE SCALE GENOMIC DNA]</scope>
    <source>
        <strain evidence="2">8N4</strain>
    </source>
</reference>
<organism evidence="1 2">
    <name type="scientific">Rosenbergiella nectarea</name>
    <dbReference type="NCBI Taxonomy" id="988801"/>
    <lineage>
        <taxon>Bacteria</taxon>
        <taxon>Pseudomonadati</taxon>
        <taxon>Pseudomonadota</taxon>
        <taxon>Gammaproteobacteria</taxon>
        <taxon>Enterobacterales</taxon>
        <taxon>Erwiniaceae</taxon>
        <taxon>Rosenbergiella</taxon>
    </lineage>
</organism>
<dbReference type="OrthoDB" id="6415222at2"/>
<dbReference type="EMBL" id="FOGC01000007">
    <property type="protein sequence ID" value="SEQ81516.1"/>
    <property type="molecule type" value="Genomic_DNA"/>
</dbReference>
<evidence type="ECO:0008006" key="3">
    <source>
        <dbReference type="Google" id="ProtNLM"/>
    </source>
</evidence>
<dbReference type="Proteomes" id="UP000242515">
    <property type="component" value="Unassembled WGS sequence"/>
</dbReference>
<dbReference type="PROSITE" id="PS51257">
    <property type="entry name" value="PROKAR_LIPOPROTEIN"/>
    <property type="match status" value="1"/>
</dbReference>
<protein>
    <recommendedName>
        <fullName evidence="3">Lipoprotein</fullName>
    </recommendedName>
</protein>
<evidence type="ECO:0000313" key="2">
    <source>
        <dbReference type="Proteomes" id="UP000242515"/>
    </source>
</evidence>
<name>A0A1H9J425_9GAMM</name>